<feature type="transmembrane region" description="Helical" evidence="1">
    <location>
        <begin position="376"/>
        <end position="394"/>
    </location>
</feature>
<feature type="transmembrane region" description="Helical" evidence="1">
    <location>
        <begin position="170"/>
        <end position="193"/>
    </location>
</feature>
<dbReference type="InterPro" id="IPR007165">
    <property type="entry name" value="Phage_holin_4_2"/>
</dbReference>
<keyword evidence="1" id="KW-0812">Transmembrane</keyword>
<protein>
    <submittedName>
        <fullName evidence="2">Phage holin family protein</fullName>
    </submittedName>
</protein>
<reference evidence="2" key="1">
    <citation type="submission" date="2022-08" db="EMBL/GenBank/DDBJ databases">
        <title>Genome sequencing of Nocardioides sp. STR2.</title>
        <authorList>
            <person name="So Y."/>
        </authorList>
    </citation>
    <scope>NUCLEOTIDE SEQUENCE</scope>
    <source>
        <strain evidence="2">STR2</strain>
    </source>
</reference>
<feature type="transmembrane region" description="Helical" evidence="1">
    <location>
        <begin position="202"/>
        <end position="223"/>
    </location>
</feature>
<evidence type="ECO:0000313" key="2">
    <source>
        <dbReference type="EMBL" id="MCY4727428.1"/>
    </source>
</evidence>
<name>A0ABT4CEM7_9ACTN</name>
<feature type="transmembrane region" description="Helical" evidence="1">
    <location>
        <begin position="40"/>
        <end position="62"/>
    </location>
</feature>
<feature type="transmembrane region" description="Helical" evidence="1">
    <location>
        <begin position="400"/>
        <end position="420"/>
    </location>
</feature>
<dbReference type="Pfam" id="PF04020">
    <property type="entry name" value="Phage_holin_4_2"/>
    <property type="match status" value="1"/>
</dbReference>
<accession>A0ABT4CEM7</accession>
<organism evidence="2 3">
    <name type="scientific">Nocardioides pini</name>
    <dbReference type="NCBI Taxonomy" id="2975053"/>
    <lineage>
        <taxon>Bacteria</taxon>
        <taxon>Bacillati</taxon>
        <taxon>Actinomycetota</taxon>
        <taxon>Actinomycetes</taxon>
        <taxon>Propionibacteriales</taxon>
        <taxon>Nocardioidaceae</taxon>
        <taxon>Nocardioides</taxon>
    </lineage>
</organism>
<feature type="transmembrane region" description="Helical" evidence="1">
    <location>
        <begin position="235"/>
        <end position="263"/>
    </location>
</feature>
<feature type="transmembrane region" description="Helical" evidence="1">
    <location>
        <begin position="98"/>
        <end position="117"/>
    </location>
</feature>
<dbReference type="Proteomes" id="UP001074726">
    <property type="component" value="Unassembled WGS sequence"/>
</dbReference>
<keyword evidence="1" id="KW-0472">Membrane</keyword>
<dbReference type="PANTHER" id="PTHR37309:SF1">
    <property type="entry name" value="SLR0284 PROTEIN"/>
    <property type="match status" value="1"/>
</dbReference>
<feature type="transmembrane region" description="Helical" evidence="1">
    <location>
        <begin position="313"/>
        <end position="333"/>
    </location>
</feature>
<evidence type="ECO:0000313" key="3">
    <source>
        <dbReference type="Proteomes" id="UP001074726"/>
    </source>
</evidence>
<dbReference type="PANTHER" id="PTHR37309">
    <property type="entry name" value="SLR0284 PROTEIN"/>
    <property type="match status" value="1"/>
</dbReference>
<feature type="transmembrane region" description="Helical" evidence="1">
    <location>
        <begin position="339"/>
        <end position="364"/>
    </location>
</feature>
<gene>
    <name evidence="2" type="ORF">NYO98_14160</name>
</gene>
<keyword evidence="3" id="KW-1185">Reference proteome</keyword>
<comment type="caution">
    <text evidence="2">The sequence shown here is derived from an EMBL/GenBank/DDBJ whole genome shotgun (WGS) entry which is preliminary data.</text>
</comment>
<keyword evidence="1" id="KW-1133">Transmembrane helix</keyword>
<feature type="transmembrane region" description="Helical" evidence="1">
    <location>
        <begin position="138"/>
        <end position="158"/>
    </location>
</feature>
<evidence type="ECO:0000256" key="1">
    <source>
        <dbReference type="SAM" id="Phobius"/>
    </source>
</evidence>
<proteinExistence type="predicted"/>
<dbReference type="RefSeq" id="WP_268112387.1">
    <property type="nucleotide sequence ID" value="NZ_JAPPUX010000004.1"/>
</dbReference>
<dbReference type="EMBL" id="JAPPUX010000004">
    <property type="protein sequence ID" value="MCY4727428.1"/>
    <property type="molecule type" value="Genomic_DNA"/>
</dbReference>
<sequence>MRLLPEERSDEVSALSRRVAASFLGQSVRRFALMDGFDRCIVVSSQVLTALIPLFIVVASAAPAGQEDVISRSIIRRFNLTGSSADAVEQLFDAPAGASSSVSVFSALLLIYSAMAFSRRLQSMYRAAWGRTNAGMRSTLYAGLGLVAFTLMAGLSFLVRELASRFPLEWLWSIPVTAGVGLVLWTAIPYLLLERQVHWRRLLATGGASAVGVTVLAIGTPIYMPALMEGATSDFGLFGVTITLLGWLLAAAFILIACAVMGAQFDTSDARWLVRIKTRFSLTDPAAGEPPAPGPHVEAGLTSDDLLTIVRVLVNWCIMAAAVWVATAVVPGIEVNGGFGTYLAVSILFGLVNAMVGPVLEWLVGSQSWLRMGTSALLVNGALLAVTAGLSANLDIAGPGTALLGAAVIAVTGTLLELVIRPSESSHGT</sequence>